<evidence type="ECO:0008006" key="3">
    <source>
        <dbReference type="Google" id="ProtNLM"/>
    </source>
</evidence>
<keyword evidence="2" id="KW-1185">Reference proteome</keyword>
<protein>
    <recommendedName>
        <fullName evidence="3">Carbohydrate kinase PfkB domain-containing protein</fullName>
    </recommendedName>
</protein>
<gene>
    <name evidence="1" type="ORF">U0R22_003763</name>
</gene>
<sequence length="85" mass="9010">MILQKTVAIGPDDTLGSLYFNQLFPLGVEAMLEAADLVVVQGGRLELLKVRQEGGAKISAAEFFRSAALAVGSAIDDRKIFSEAA</sequence>
<proteinExistence type="predicted"/>
<reference evidence="1 2" key="1">
    <citation type="submission" date="2023-11" db="EMBL/GenBank/DDBJ databases">
        <authorList>
            <person name="Panchal A.K."/>
            <person name="Meaney J.S."/>
            <person name="Karas B.J."/>
            <person name="diCenzo G.C."/>
        </authorList>
    </citation>
    <scope>NUCLEOTIDE SEQUENCE [LARGE SCALE GENOMIC DNA]</scope>
    <source>
        <strain evidence="1 2">NZP2235</strain>
    </source>
</reference>
<organism evidence="1 2">
    <name type="scientific">Mesorhizobium huakuii</name>
    <dbReference type="NCBI Taxonomy" id="28104"/>
    <lineage>
        <taxon>Bacteria</taxon>
        <taxon>Pseudomonadati</taxon>
        <taxon>Pseudomonadota</taxon>
        <taxon>Alphaproteobacteria</taxon>
        <taxon>Hyphomicrobiales</taxon>
        <taxon>Phyllobacteriaceae</taxon>
        <taxon>Mesorhizobium</taxon>
    </lineage>
</organism>
<dbReference type="EMBL" id="CP139858">
    <property type="protein sequence ID" value="WQB99579.1"/>
    <property type="molecule type" value="Genomic_DNA"/>
</dbReference>
<name>A0ABZ0VTN6_9HYPH</name>
<evidence type="ECO:0000313" key="1">
    <source>
        <dbReference type="EMBL" id="WQB99579.1"/>
    </source>
</evidence>
<evidence type="ECO:0000313" key="2">
    <source>
        <dbReference type="Proteomes" id="UP001322481"/>
    </source>
</evidence>
<accession>A0ABZ0VTN6</accession>
<dbReference type="Proteomes" id="UP001322481">
    <property type="component" value="Chromosome"/>
</dbReference>